<dbReference type="GO" id="GO:0003677">
    <property type="term" value="F:DNA binding"/>
    <property type="evidence" value="ECO:0007669"/>
    <property type="project" value="InterPro"/>
</dbReference>
<name>A0A1D8ETY1_9CAUD</name>
<evidence type="ECO:0000313" key="3">
    <source>
        <dbReference type="Proteomes" id="UP000221859"/>
    </source>
</evidence>
<dbReference type="InterPro" id="IPR010982">
    <property type="entry name" value="Lambda_DNA-bd_dom_sf"/>
</dbReference>
<evidence type="ECO:0000313" key="2">
    <source>
        <dbReference type="EMBL" id="AOT24505.1"/>
    </source>
</evidence>
<dbReference type="InterPro" id="IPR001387">
    <property type="entry name" value="Cro/C1-type_HTH"/>
</dbReference>
<dbReference type="Proteomes" id="UP000221859">
    <property type="component" value="Genome"/>
</dbReference>
<dbReference type="SUPFAM" id="SSF47413">
    <property type="entry name" value="lambda repressor-like DNA-binding domains"/>
    <property type="match status" value="1"/>
</dbReference>
<sequence>MHYGSHMTTKTVGELVSEAIATEDRSEAWVAEQVGMSPSTLRRRIRRGGDFTAPELMRIAHALHIAPVTLLPDEFLSRSA</sequence>
<feature type="domain" description="HTH cro/C1-type" evidence="1">
    <location>
        <begin position="30"/>
        <end position="70"/>
    </location>
</feature>
<evidence type="ECO:0000259" key="1">
    <source>
        <dbReference type="PROSITE" id="PS50943"/>
    </source>
</evidence>
<reference evidence="2 3" key="1">
    <citation type="submission" date="2016-07" db="EMBL/GenBank/DDBJ databases">
        <authorList>
            <person name="Modlin R.L."/>
            <person name="Cheng L.S."/>
            <person name="Marinelli L.J."/>
            <person name="Grosset N."/>
            <person name="Gautier M."/>
            <person name="Fitz-Gibbon S."/>
            <person name="Pellegrini M."/>
            <person name="Bowman C.A."/>
            <person name="Russell D.A."/>
            <person name="Jacobs-Sera D."/>
            <person name="Hatfull G.F."/>
        </authorList>
    </citation>
    <scope>NUCLEOTIDE SEQUENCE [LARGE SCALE GENOMIC DNA]</scope>
</reference>
<gene>
    <name evidence="2" type="primary">31</name>
    <name evidence="2" type="ORF">E1_31</name>
</gene>
<dbReference type="CDD" id="cd00093">
    <property type="entry name" value="HTH_XRE"/>
    <property type="match status" value="1"/>
</dbReference>
<accession>A0A1D8ETY1</accession>
<organism evidence="2 3">
    <name type="scientific">Propionibacterium phage E1</name>
    <dbReference type="NCBI Taxonomy" id="1897535"/>
    <lineage>
        <taxon>Viruses</taxon>
        <taxon>Duplodnaviria</taxon>
        <taxon>Heunggongvirae</taxon>
        <taxon>Uroviricota</taxon>
        <taxon>Caudoviricetes</taxon>
        <taxon>Anatolevirus</taxon>
        <taxon>Anatolevirus anatole</taxon>
    </lineage>
</organism>
<protein>
    <submittedName>
        <fullName evidence="2">DNA binding protein</fullName>
    </submittedName>
</protein>
<proteinExistence type="predicted"/>
<dbReference type="PROSITE" id="PS50943">
    <property type="entry name" value="HTH_CROC1"/>
    <property type="match status" value="1"/>
</dbReference>
<dbReference type="EMBL" id="KX620752">
    <property type="protein sequence ID" value="AOT24505.1"/>
    <property type="molecule type" value="Genomic_DNA"/>
</dbReference>